<dbReference type="EMBL" id="SACP01000052">
    <property type="protein sequence ID" value="RVU12561.1"/>
    <property type="molecule type" value="Genomic_DNA"/>
</dbReference>
<dbReference type="PANTHER" id="PTHR34980">
    <property type="entry name" value="INNER MEMBRANE PROTEIN-RELATED-RELATED"/>
    <property type="match status" value="1"/>
</dbReference>
<feature type="transmembrane region" description="Helical" evidence="1">
    <location>
        <begin position="115"/>
        <end position="139"/>
    </location>
</feature>
<dbReference type="RefSeq" id="WP_127734072.1">
    <property type="nucleotide sequence ID" value="NZ_SACP01000052.1"/>
</dbReference>
<dbReference type="OrthoDB" id="9812349at2"/>
<protein>
    <submittedName>
        <fullName evidence="2">DUF805 domain-containing protein</fullName>
    </submittedName>
</protein>
<accession>A0A3S3U0D1</accession>
<keyword evidence="3" id="KW-1185">Reference proteome</keyword>
<evidence type="ECO:0000256" key="1">
    <source>
        <dbReference type="SAM" id="Phobius"/>
    </source>
</evidence>
<reference evidence="2 3" key="1">
    <citation type="submission" date="2019-01" db="EMBL/GenBank/DDBJ databases">
        <authorList>
            <person name="Chen W.-M."/>
        </authorList>
    </citation>
    <scope>NUCLEOTIDE SEQUENCE [LARGE SCALE GENOMIC DNA]</scope>
    <source>
        <strain evidence="2 3">TER-1</strain>
    </source>
</reference>
<feature type="transmembrane region" description="Helical" evidence="1">
    <location>
        <begin position="37"/>
        <end position="55"/>
    </location>
</feature>
<feature type="transmembrane region" description="Helical" evidence="1">
    <location>
        <begin position="61"/>
        <end position="79"/>
    </location>
</feature>
<dbReference type="AlphaFoldDB" id="A0A3S3U0D1"/>
<evidence type="ECO:0000313" key="3">
    <source>
        <dbReference type="Proteomes" id="UP000286997"/>
    </source>
</evidence>
<keyword evidence="1" id="KW-0812">Transmembrane</keyword>
<keyword evidence="1" id="KW-1133">Transmembrane helix</keyword>
<dbReference type="Pfam" id="PF05656">
    <property type="entry name" value="DUF805"/>
    <property type="match status" value="1"/>
</dbReference>
<organism evidence="2 3">
    <name type="scientific">Methylobacterium oryzihabitans</name>
    <dbReference type="NCBI Taxonomy" id="2499852"/>
    <lineage>
        <taxon>Bacteria</taxon>
        <taxon>Pseudomonadati</taxon>
        <taxon>Pseudomonadota</taxon>
        <taxon>Alphaproteobacteria</taxon>
        <taxon>Hyphomicrobiales</taxon>
        <taxon>Methylobacteriaceae</taxon>
        <taxon>Methylobacterium</taxon>
    </lineage>
</organism>
<name>A0A3S3U0D1_9HYPH</name>
<gene>
    <name evidence="2" type="ORF">EOE48_27500</name>
</gene>
<dbReference type="GO" id="GO:0005886">
    <property type="term" value="C:plasma membrane"/>
    <property type="evidence" value="ECO:0007669"/>
    <property type="project" value="TreeGrafter"/>
</dbReference>
<comment type="caution">
    <text evidence="2">The sequence shown here is derived from an EMBL/GenBank/DDBJ whole genome shotgun (WGS) entry which is preliminary data.</text>
</comment>
<sequence>MQQAGILGEGRTGSGALWRVLLSPHGRMARREFQRWSLGYAAAVIGLVCLAVVFARLEWRPAAFASAGLLPLLLIPATIQMIRRLHDLDRTGWWIVLSDALWIAEYPASRLAGEAGAAGATILSLVGLGLSLWLMVLTFGRRGTPGPNRFGPAPDGV</sequence>
<dbReference type="InterPro" id="IPR008523">
    <property type="entry name" value="DUF805"/>
</dbReference>
<dbReference type="Proteomes" id="UP000286997">
    <property type="component" value="Unassembled WGS sequence"/>
</dbReference>
<dbReference type="PANTHER" id="PTHR34980:SF1">
    <property type="entry name" value="INNER MEMBRANE PROTEIN"/>
    <property type="match status" value="1"/>
</dbReference>
<evidence type="ECO:0000313" key="2">
    <source>
        <dbReference type="EMBL" id="RVU12561.1"/>
    </source>
</evidence>
<keyword evidence="1" id="KW-0472">Membrane</keyword>
<proteinExistence type="predicted"/>